<dbReference type="GO" id="GO:0009350">
    <property type="term" value="C:ethanolamine ammonia-lyase complex"/>
    <property type="evidence" value="ECO:0007669"/>
    <property type="project" value="UniProtKB-UniRule"/>
</dbReference>
<dbReference type="EMBL" id="JACOQL010000004">
    <property type="protein sequence ID" value="MBC9247588.1"/>
    <property type="molecule type" value="Genomic_DNA"/>
</dbReference>
<dbReference type="GO" id="GO:0006520">
    <property type="term" value="P:amino acid metabolic process"/>
    <property type="evidence" value="ECO:0007669"/>
    <property type="project" value="InterPro"/>
</dbReference>
<dbReference type="AlphaFoldDB" id="A0A926G825"/>
<keyword evidence="1 5" id="KW-0846">Cobalamin</keyword>
<comment type="cofactor">
    <cofactor evidence="5">
        <name>adenosylcob(III)alamin</name>
        <dbReference type="ChEBI" id="CHEBI:18408"/>
    </cofactor>
    <text evidence="5">Binds between the large and small subunits.</text>
</comment>
<keyword evidence="7" id="KW-1185">Reference proteome</keyword>
<dbReference type="GO" id="GO:0031419">
    <property type="term" value="F:cobalamin binding"/>
    <property type="evidence" value="ECO:0007669"/>
    <property type="project" value="UniProtKB-UniRule"/>
</dbReference>
<organism evidence="6 7">
    <name type="scientific">Paracoccus amoyensis</name>
    <dbReference type="NCBI Taxonomy" id="2760093"/>
    <lineage>
        <taxon>Bacteria</taxon>
        <taxon>Pseudomonadati</taxon>
        <taxon>Pseudomonadota</taxon>
        <taxon>Alphaproteobacteria</taxon>
        <taxon>Rhodobacterales</taxon>
        <taxon>Paracoccaceae</taxon>
        <taxon>Paracoccus</taxon>
    </lineage>
</organism>
<dbReference type="GO" id="GO:0008851">
    <property type="term" value="F:ethanolamine ammonia-lyase activity"/>
    <property type="evidence" value="ECO:0007669"/>
    <property type="project" value="UniProtKB-UniRule"/>
</dbReference>
<comment type="caution">
    <text evidence="6">The sequence shown here is derived from an EMBL/GenBank/DDBJ whole genome shotgun (WGS) entry which is preliminary data.</text>
</comment>
<protein>
    <recommendedName>
        <fullName evidence="5">Ethanolamine ammonia-lyase small subunit</fullName>
        <shortName evidence="5">EAL small subunit</shortName>
        <ecNumber evidence="5">4.3.1.7</ecNumber>
    </recommendedName>
</protein>
<comment type="function">
    <text evidence="5">Catalyzes the deamination of various vicinal amino-alcohols to oxo compounds. Allows this organism to utilize ethanolamine as the sole source of nitrogen and carbon in the presence of external vitamin B12.</text>
</comment>
<accession>A0A926G825</accession>
<keyword evidence="4 5" id="KW-1283">Bacterial microcompartment</keyword>
<dbReference type="EC" id="4.3.1.7" evidence="5"/>
<dbReference type="GO" id="GO:0046336">
    <property type="term" value="P:ethanolamine catabolic process"/>
    <property type="evidence" value="ECO:0007669"/>
    <property type="project" value="UniProtKB-UniRule"/>
</dbReference>
<evidence type="ECO:0000256" key="3">
    <source>
        <dbReference type="ARBA" id="ARBA00023285"/>
    </source>
</evidence>
<name>A0A926G825_9RHOB</name>
<dbReference type="PIRSF" id="PIRSF018982">
    <property type="entry name" value="EutC"/>
    <property type="match status" value="1"/>
</dbReference>
<feature type="binding site" evidence="5">
    <location>
        <position position="185"/>
    </location>
    <ligand>
        <name>adenosylcob(III)alamin</name>
        <dbReference type="ChEBI" id="CHEBI:18408"/>
    </ligand>
</feature>
<dbReference type="HAMAP" id="MF_00601">
    <property type="entry name" value="EutC"/>
    <property type="match status" value="1"/>
</dbReference>
<gene>
    <name evidence="5 6" type="primary">eutC</name>
    <name evidence="6" type="ORF">H4P12_12935</name>
</gene>
<evidence type="ECO:0000256" key="2">
    <source>
        <dbReference type="ARBA" id="ARBA00023239"/>
    </source>
</evidence>
<comment type="subunit">
    <text evidence="5">The basic unit is a heterodimer which dimerizes to form tetramers. The heterotetramers trimerize; 6 large subunits form a core ring with 6 small subunits projecting outwards.</text>
</comment>
<evidence type="ECO:0000256" key="4">
    <source>
        <dbReference type="ARBA" id="ARBA00024446"/>
    </source>
</evidence>
<dbReference type="PANTHER" id="PTHR39330:SF1">
    <property type="entry name" value="ETHANOLAMINE AMMONIA-LYASE SMALL SUBUNIT"/>
    <property type="match status" value="1"/>
</dbReference>
<keyword evidence="3 5" id="KW-0170">Cobalt</keyword>
<dbReference type="NCBIfam" id="NF003971">
    <property type="entry name" value="PRK05465.1"/>
    <property type="match status" value="1"/>
</dbReference>
<comment type="similarity">
    <text evidence="5">Belongs to the EutC family.</text>
</comment>
<dbReference type="PANTHER" id="PTHR39330">
    <property type="entry name" value="ETHANOLAMINE AMMONIA-LYASE LIGHT CHAIN"/>
    <property type="match status" value="1"/>
</dbReference>
<comment type="catalytic activity">
    <reaction evidence="5">
        <text>ethanolamine = acetaldehyde + NH4(+)</text>
        <dbReference type="Rhea" id="RHEA:15313"/>
        <dbReference type="ChEBI" id="CHEBI:15343"/>
        <dbReference type="ChEBI" id="CHEBI:28938"/>
        <dbReference type="ChEBI" id="CHEBI:57603"/>
        <dbReference type="EC" id="4.3.1.7"/>
    </reaction>
</comment>
<dbReference type="Gene3D" id="1.10.30.40">
    <property type="entry name" value="Ethanolamine ammonia-lyase light chain (EutC), N-terminal domain"/>
    <property type="match status" value="1"/>
</dbReference>
<evidence type="ECO:0000313" key="6">
    <source>
        <dbReference type="EMBL" id="MBC9247588.1"/>
    </source>
</evidence>
<evidence type="ECO:0000313" key="7">
    <source>
        <dbReference type="Proteomes" id="UP000608594"/>
    </source>
</evidence>
<comment type="subcellular location">
    <subcellularLocation>
        <location evidence="5">Bacterial microcompartment</location>
    </subcellularLocation>
</comment>
<keyword evidence="2 5" id="KW-0456">Lyase</keyword>
<reference evidence="6" key="1">
    <citation type="submission" date="2020-08" db="EMBL/GenBank/DDBJ databases">
        <title>Paracoccus amoyensis sp. nov., isolated from the surface seawater at coast of Xiamen, Fujian.</title>
        <authorList>
            <person name="Lyu L."/>
        </authorList>
    </citation>
    <scope>NUCLEOTIDE SEQUENCE</scope>
    <source>
        <strain evidence="6">11-3</strain>
    </source>
</reference>
<dbReference type="Gene3D" id="3.40.50.11240">
    <property type="entry name" value="Ethanolamine ammonia-lyase light chain (EutC)"/>
    <property type="match status" value="1"/>
</dbReference>
<proteinExistence type="inferred from homology"/>
<evidence type="ECO:0000256" key="1">
    <source>
        <dbReference type="ARBA" id="ARBA00022628"/>
    </source>
</evidence>
<evidence type="ECO:0000256" key="5">
    <source>
        <dbReference type="HAMAP-Rule" id="MF_00601"/>
    </source>
</evidence>
<sequence length="273" mass="29341">MKPGRVVAVGKCASRVGSANLRRFTDARIGLGRVGISLPTRELLNFQIAHAQARDAVHLPLETGKLTEELAAFQELGHAIILHSRAADRTAYLRYPPQGEVLDEASVQRLETAAQESPDIALVIADGLSSFALQNNIVAFLQKFLPVLKGVTVSPPIIVEQARVAIGDHVGQLLRARATLVMIGERPGLSSPDSLGHYFTWAPETGLINARRNCISNVRQAGLDYGRAARRAAYLYFKAAKIGRYGVALKDRSADDAVLGAATGSRSFLATPP</sequence>
<dbReference type="InterPro" id="IPR042255">
    <property type="entry name" value="EutC_N"/>
</dbReference>
<dbReference type="Proteomes" id="UP000608594">
    <property type="component" value="Unassembled WGS sequence"/>
</dbReference>
<dbReference type="InterPro" id="IPR009246">
    <property type="entry name" value="EutC"/>
</dbReference>
<dbReference type="Pfam" id="PF05985">
    <property type="entry name" value="EutC"/>
    <property type="match status" value="1"/>
</dbReference>
<dbReference type="GO" id="GO:0031471">
    <property type="term" value="C:ethanolamine degradation polyhedral organelle"/>
    <property type="evidence" value="ECO:0007669"/>
    <property type="project" value="UniProtKB-UniRule"/>
</dbReference>
<dbReference type="InterPro" id="IPR042251">
    <property type="entry name" value="EutC_C"/>
</dbReference>
<feature type="binding site" evidence="5">
    <location>
        <position position="164"/>
    </location>
    <ligand>
        <name>adenosylcob(III)alamin</name>
        <dbReference type="ChEBI" id="CHEBI:18408"/>
    </ligand>
</feature>
<comment type="pathway">
    <text evidence="5">Amine and polyamine degradation; ethanolamine degradation.</text>
</comment>
<feature type="binding site" evidence="5">
    <location>
        <position position="214"/>
    </location>
    <ligand>
        <name>adenosylcob(III)alamin</name>
        <dbReference type="ChEBI" id="CHEBI:18408"/>
    </ligand>
</feature>